<feature type="compositionally biased region" description="Polar residues" evidence="5">
    <location>
        <begin position="1"/>
        <end position="23"/>
    </location>
</feature>
<dbReference type="GO" id="GO:0009253">
    <property type="term" value="P:peptidoglycan catabolic process"/>
    <property type="evidence" value="ECO:0007669"/>
    <property type="project" value="InterPro"/>
</dbReference>
<feature type="region of interest" description="Disordered" evidence="5">
    <location>
        <begin position="1"/>
        <end position="30"/>
    </location>
</feature>
<evidence type="ECO:0000256" key="3">
    <source>
        <dbReference type="ARBA" id="ARBA00023200"/>
    </source>
</evidence>
<name>A0AA88C5F3_9BURK</name>
<evidence type="ECO:0000256" key="1">
    <source>
        <dbReference type="ARBA" id="ARBA00022529"/>
    </source>
</evidence>
<comment type="caution">
    <text evidence="6">The sequence shown here is derived from an EMBL/GenBank/DDBJ whole genome shotgun (WGS) entry which is preliminary data.</text>
</comment>
<dbReference type="PANTHER" id="PTHR38107">
    <property type="match status" value="1"/>
</dbReference>
<dbReference type="CDD" id="cd00737">
    <property type="entry name" value="lyz_endolysin_autolysin"/>
    <property type="match status" value="1"/>
</dbReference>
<keyword evidence="3" id="KW-1035">Host cytoplasm</keyword>
<sequence length="180" mass="19912">MADQPDSATSKRPNALMSMSPSARTRMRSTEKDKYHYYNDMGKSKGHCTWGAGILAHRGVCTTEELGQAVSAKMVGLEFERRVLEAERAVRRNVTVELNQEQFDALCSLTYNAGPTGALKTYSYVNRNDFSGAAGNISKMIKVRIIEGGKARYVVAPGLIKRRAEESAPFRLDESSKAKK</sequence>
<evidence type="ECO:0000256" key="4">
    <source>
        <dbReference type="RuleBase" id="RU003788"/>
    </source>
</evidence>
<dbReference type="GO" id="GO:0031640">
    <property type="term" value="P:killing of cells of another organism"/>
    <property type="evidence" value="ECO:0007669"/>
    <property type="project" value="UniProtKB-KW"/>
</dbReference>
<protein>
    <recommendedName>
        <fullName evidence="4">Lysozyme</fullName>
        <ecNumber evidence="4">3.2.1.17</ecNumber>
    </recommendedName>
</protein>
<comment type="similarity">
    <text evidence="4">Belongs to the glycosyl hydrolase 24 family.</text>
</comment>
<dbReference type="Pfam" id="PF00959">
    <property type="entry name" value="Phage_lysozyme"/>
    <property type="match status" value="1"/>
</dbReference>
<keyword evidence="2 4" id="KW-0081">Bacteriolytic enzyme</keyword>
<dbReference type="InterPro" id="IPR033907">
    <property type="entry name" value="Endolysin_autolysin"/>
</dbReference>
<dbReference type="Gene3D" id="1.10.530.40">
    <property type="match status" value="1"/>
</dbReference>
<keyword evidence="1 4" id="KW-0929">Antimicrobial</keyword>
<evidence type="ECO:0000256" key="2">
    <source>
        <dbReference type="ARBA" id="ARBA00022638"/>
    </source>
</evidence>
<gene>
    <name evidence="6" type="ORF">GCM10007387_52430</name>
</gene>
<keyword evidence="4" id="KW-0326">Glycosidase</keyword>
<dbReference type="Proteomes" id="UP000628442">
    <property type="component" value="Unassembled WGS sequence"/>
</dbReference>
<dbReference type="RefSeq" id="WP_229420692.1">
    <property type="nucleotide sequence ID" value="NZ_BMWV01000017.1"/>
</dbReference>
<evidence type="ECO:0000313" key="7">
    <source>
        <dbReference type="Proteomes" id="UP000628442"/>
    </source>
</evidence>
<keyword evidence="4" id="KW-0378">Hydrolase</keyword>
<dbReference type="GO" id="GO:0016998">
    <property type="term" value="P:cell wall macromolecule catabolic process"/>
    <property type="evidence" value="ECO:0007669"/>
    <property type="project" value="InterPro"/>
</dbReference>
<organism evidence="6 7">
    <name type="scientific">Pseudoduganella albidiflava</name>
    <dbReference type="NCBI Taxonomy" id="321983"/>
    <lineage>
        <taxon>Bacteria</taxon>
        <taxon>Pseudomonadati</taxon>
        <taxon>Pseudomonadota</taxon>
        <taxon>Betaproteobacteria</taxon>
        <taxon>Burkholderiales</taxon>
        <taxon>Oxalobacteraceae</taxon>
        <taxon>Telluria group</taxon>
        <taxon>Pseudoduganella</taxon>
    </lineage>
</organism>
<dbReference type="InterPro" id="IPR002196">
    <property type="entry name" value="Glyco_hydro_24"/>
</dbReference>
<dbReference type="PANTHER" id="PTHR38107:SF3">
    <property type="entry name" value="LYSOZYME RRRD-RELATED"/>
    <property type="match status" value="1"/>
</dbReference>
<dbReference type="SUPFAM" id="SSF53955">
    <property type="entry name" value="Lysozyme-like"/>
    <property type="match status" value="1"/>
</dbReference>
<dbReference type="InterPro" id="IPR051018">
    <property type="entry name" value="Bacteriophage_GH24"/>
</dbReference>
<accession>A0AA88C5F3</accession>
<dbReference type="InterPro" id="IPR023346">
    <property type="entry name" value="Lysozyme-like_dom_sf"/>
</dbReference>
<evidence type="ECO:0000256" key="5">
    <source>
        <dbReference type="SAM" id="MobiDB-lite"/>
    </source>
</evidence>
<dbReference type="InterPro" id="IPR023347">
    <property type="entry name" value="Lysozyme_dom_sf"/>
</dbReference>
<dbReference type="GO" id="GO:0042742">
    <property type="term" value="P:defense response to bacterium"/>
    <property type="evidence" value="ECO:0007669"/>
    <property type="project" value="UniProtKB-KW"/>
</dbReference>
<dbReference type="GO" id="GO:0003796">
    <property type="term" value="F:lysozyme activity"/>
    <property type="evidence" value="ECO:0007669"/>
    <property type="project" value="UniProtKB-EC"/>
</dbReference>
<reference evidence="6" key="1">
    <citation type="journal article" date="2014" name="Int. J. Syst. Evol. Microbiol.">
        <title>Complete genome sequence of Corynebacterium casei LMG S-19264T (=DSM 44701T), isolated from a smear-ripened cheese.</title>
        <authorList>
            <consortium name="US DOE Joint Genome Institute (JGI-PGF)"/>
            <person name="Walter F."/>
            <person name="Albersmeier A."/>
            <person name="Kalinowski J."/>
            <person name="Ruckert C."/>
        </authorList>
    </citation>
    <scope>NUCLEOTIDE SEQUENCE</scope>
    <source>
        <strain evidence="6">KCTC 12343</strain>
    </source>
</reference>
<dbReference type="EC" id="3.2.1.17" evidence="4"/>
<reference evidence="6" key="2">
    <citation type="submission" date="2022-12" db="EMBL/GenBank/DDBJ databases">
        <authorList>
            <person name="Sun Q."/>
            <person name="Kim S."/>
        </authorList>
    </citation>
    <scope>NUCLEOTIDE SEQUENCE</scope>
    <source>
        <strain evidence="6">KCTC 12343</strain>
    </source>
</reference>
<dbReference type="EMBL" id="BMWV01000017">
    <property type="protein sequence ID" value="GGY63451.1"/>
    <property type="molecule type" value="Genomic_DNA"/>
</dbReference>
<dbReference type="AlphaFoldDB" id="A0AA88C5F3"/>
<evidence type="ECO:0000313" key="6">
    <source>
        <dbReference type="EMBL" id="GGY63451.1"/>
    </source>
</evidence>
<proteinExistence type="inferred from homology"/>
<comment type="catalytic activity">
    <reaction evidence="4">
        <text>Hydrolysis of (1-&gt;4)-beta-linkages between N-acetylmuramic acid and N-acetyl-D-glucosamine residues in a peptidoglycan and between N-acetyl-D-glucosamine residues in chitodextrins.</text>
        <dbReference type="EC" id="3.2.1.17"/>
    </reaction>
</comment>